<dbReference type="SUPFAM" id="SSF57850">
    <property type="entry name" value="RING/U-box"/>
    <property type="match status" value="1"/>
</dbReference>
<accession>A0A0D0DI04</accession>
<evidence type="ECO:0000259" key="14">
    <source>
        <dbReference type="PROSITE" id="PS50089"/>
    </source>
</evidence>
<keyword evidence="16" id="KW-1185">Reference proteome</keyword>
<feature type="domain" description="RING-type" evidence="14">
    <location>
        <begin position="331"/>
        <end position="373"/>
    </location>
</feature>
<feature type="transmembrane region" description="Helical" evidence="12">
    <location>
        <begin position="223"/>
        <end position="247"/>
    </location>
</feature>
<dbReference type="STRING" id="930991.A0A0D0DI04"/>
<dbReference type="EC" id="2.3.2.27" evidence="3"/>
<evidence type="ECO:0000256" key="9">
    <source>
        <dbReference type="ARBA" id="ARBA00023136"/>
    </source>
</evidence>
<evidence type="ECO:0000313" key="15">
    <source>
        <dbReference type="EMBL" id="KIK90548.1"/>
    </source>
</evidence>
<evidence type="ECO:0000256" key="6">
    <source>
        <dbReference type="ARBA" id="ARBA00022771"/>
    </source>
</evidence>
<dbReference type="Gene3D" id="3.50.30.30">
    <property type="match status" value="1"/>
</dbReference>
<dbReference type="SUPFAM" id="SSF52025">
    <property type="entry name" value="PA domain"/>
    <property type="match status" value="1"/>
</dbReference>
<dbReference type="OrthoDB" id="8062037at2759"/>
<feature type="signal peptide" evidence="13">
    <location>
        <begin position="1"/>
        <end position="24"/>
    </location>
</feature>
<dbReference type="Pfam" id="PF02225">
    <property type="entry name" value="PA"/>
    <property type="match status" value="1"/>
</dbReference>
<keyword evidence="13" id="KW-0732">Signal</keyword>
<reference evidence="16" key="2">
    <citation type="submission" date="2015-01" db="EMBL/GenBank/DDBJ databases">
        <title>Evolutionary Origins and Diversification of the Mycorrhizal Mutualists.</title>
        <authorList>
            <consortium name="DOE Joint Genome Institute"/>
            <consortium name="Mycorrhizal Genomics Consortium"/>
            <person name="Kohler A."/>
            <person name="Kuo A."/>
            <person name="Nagy L.G."/>
            <person name="Floudas D."/>
            <person name="Copeland A."/>
            <person name="Barry K.W."/>
            <person name="Cichocki N."/>
            <person name="Veneault-Fourrey C."/>
            <person name="LaButti K."/>
            <person name="Lindquist E.A."/>
            <person name="Lipzen A."/>
            <person name="Lundell T."/>
            <person name="Morin E."/>
            <person name="Murat C."/>
            <person name="Riley R."/>
            <person name="Ohm R."/>
            <person name="Sun H."/>
            <person name="Tunlid A."/>
            <person name="Henrissat B."/>
            <person name="Grigoriev I.V."/>
            <person name="Hibbett D.S."/>
            <person name="Martin F."/>
        </authorList>
    </citation>
    <scope>NUCLEOTIDE SEQUENCE [LARGE SCALE GENOMIC DNA]</scope>
    <source>
        <strain evidence="16">Ve08.2h10</strain>
    </source>
</reference>
<evidence type="ECO:0000256" key="8">
    <source>
        <dbReference type="ARBA" id="ARBA00022989"/>
    </source>
</evidence>
<keyword evidence="9 12" id="KW-0472">Membrane</keyword>
<dbReference type="SMART" id="SM00184">
    <property type="entry name" value="RING"/>
    <property type="match status" value="1"/>
</dbReference>
<evidence type="ECO:0000256" key="4">
    <source>
        <dbReference type="ARBA" id="ARBA00022692"/>
    </source>
</evidence>
<feature type="region of interest" description="Disordered" evidence="11">
    <location>
        <begin position="386"/>
        <end position="428"/>
    </location>
</feature>
<dbReference type="Pfam" id="PF13639">
    <property type="entry name" value="zf-RING_2"/>
    <property type="match status" value="1"/>
</dbReference>
<dbReference type="InParanoid" id="A0A0D0DI04"/>
<gene>
    <name evidence="15" type="ORF">PAXRUDRAFT_831607</name>
</gene>
<name>A0A0D0DI04_9AGAM</name>
<dbReference type="GO" id="GO:0061630">
    <property type="term" value="F:ubiquitin protein ligase activity"/>
    <property type="evidence" value="ECO:0007669"/>
    <property type="project" value="UniProtKB-EC"/>
</dbReference>
<dbReference type="GO" id="GO:0008270">
    <property type="term" value="F:zinc ion binding"/>
    <property type="evidence" value="ECO:0007669"/>
    <property type="project" value="UniProtKB-KW"/>
</dbReference>
<proteinExistence type="predicted"/>
<sequence>MTRSLLLLLLVLFMSALQAHSAHANFLHKFSATSAEGSWLWGWVWGAESSVSVVDRTPPLTFHSRPAAFGPQLDDPLLGYVIPLSSFTSQCLRNDALSGHSTSNSGCPPLCSVGPYNPDPKESWIALVQRGHCPFVDKVREAQRLGARAVVVGGEDPEISGLPDALVNMYSKGDASDVAIPSTYITYSDYKQLVLLIETSTTRHAGLKTLSLLITTQFSAWEWYSPILTFIIILILPSCLTFVTLLIHRVRMARAAQRDRAPEQIVKKLPWRVWNGTAWEKHEGSVPHPDLSNSSSAIDLESGDQSAPQPSGSHEIVNALPIPWCETQVECAICLSEFVKGDHVRELPCHHIFHLDEVDTWLINRKKVCPICKADVTQPWHLSLTQKPASAPTDPVESAGEAPSTPTIPSPPTERTPLLHDRDENMPS</sequence>
<evidence type="ECO:0000313" key="16">
    <source>
        <dbReference type="Proteomes" id="UP000054538"/>
    </source>
</evidence>
<evidence type="ECO:0000256" key="1">
    <source>
        <dbReference type="ARBA" id="ARBA00000900"/>
    </source>
</evidence>
<dbReference type="InterPro" id="IPR051653">
    <property type="entry name" value="E3_ligase_sorting_rcpt"/>
</dbReference>
<comment type="subcellular location">
    <subcellularLocation>
        <location evidence="2">Membrane</location>
        <topology evidence="2">Single-pass membrane protein</topology>
    </subcellularLocation>
</comment>
<dbReference type="GO" id="GO:0016020">
    <property type="term" value="C:membrane"/>
    <property type="evidence" value="ECO:0007669"/>
    <property type="project" value="UniProtKB-SubCell"/>
</dbReference>
<protein>
    <recommendedName>
        <fullName evidence="3">RING-type E3 ubiquitin transferase</fullName>
        <ecNumber evidence="3">2.3.2.27</ecNumber>
    </recommendedName>
</protein>
<keyword evidence="8 12" id="KW-1133">Transmembrane helix</keyword>
<comment type="catalytic activity">
    <reaction evidence="1">
        <text>S-ubiquitinyl-[E2 ubiquitin-conjugating enzyme]-L-cysteine + [acceptor protein]-L-lysine = [E2 ubiquitin-conjugating enzyme]-L-cysteine + N(6)-ubiquitinyl-[acceptor protein]-L-lysine.</text>
        <dbReference type="EC" id="2.3.2.27"/>
    </reaction>
</comment>
<dbReference type="PANTHER" id="PTHR47168">
    <property type="entry name" value="RING ZINC FINGER DOMAIN SUPERFAMILY PROTEIN-RELATED"/>
    <property type="match status" value="1"/>
</dbReference>
<reference evidence="15 16" key="1">
    <citation type="submission" date="2014-04" db="EMBL/GenBank/DDBJ databases">
        <authorList>
            <consortium name="DOE Joint Genome Institute"/>
            <person name="Kuo A."/>
            <person name="Kohler A."/>
            <person name="Jargeat P."/>
            <person name="Nagy L.G."/>
            <person name="Floudas D."/>
            <person name="Copeland A."/>
            <person name="Barry K.W."/>
            <person name="Cichocki N."/>
            <person name="Veneault-Fourrey C."/>
            <person name="LaButti K."/>
            <person name="Lindquist E.A."/>
            <person name="Lipzen A."/>
            <person name="Lundell T."/>
            <person name="Morin E."/>
            <person name="Murat C."/>
            <person name="Sun H."/>
            <person name="Tunlid A."/>
            <person name="Henrissat B."/>
            <person name="Grigoriev I.V."/>
            <person name="Hibbett D.S."/>
            <person name="Martin F."/>
            <person name="Nordberg H.P."/>
            <person name="Cantor M.N."/>
            <person name="Hua S.X."/>
        </authorList>
    </citation>
    <scope>NUCLEOTIDE SEQUENCE [LARGE SCALE GENOMIC DNA]</scope>
    <source>
        <strain evidence="15 16">Ve08.2h10</strain>
    </source>
</reference>
<evidence type="ECO:0000256" key="12">
    <source>
        <dbReference type="SAM" id="Phobius"/>
    </source>
</evidence>
<keyword evidence="5" id="KW-0479">Metal-binding</keyword>
<feature type="compositionally biased region" description="Polar residues" evidence="11">
    <location>
        <begin position="291"/>
        <end position="312"/>
    </location>
</feature>
<dbReference type="Gene3D" id="3.30.40.10">
    <property type="entry name" value="Zinc/RING finger domain, C3HC4 (zinc finger)"/>
    <property type="match status" value="1"/>
</dbReference>
<keyword evidence="6 10" id="KW-0863">Zinc-finger</keyword>
<dbReference type="HOGENOM" id="CLU_028987_0_0_1"/>
<dbReference type="InterPro" id="IPR001841">
    <property type="entry name" value="Znf_RING"/>
</dbReference>
<evidence type="ECO:0000256" key="5">
    <source>
        <dbReference type="ARBA" id="ARBA00022723"/>
    </source>
</evidence>
<evidence type="ECO:0000256" key="3">
    <source>
        <dbReference type="ARBA" id="ARBA00012483"/>
    </source>
</evidence>
<evidence type="ECO:0000256" key="2">
    <source>
        <dbReference type="ARBA" id="ARBA00004167"/>
    </source>
</evidence>
<dbReference type="InterPro" id="IPR046450">
    <property type="entry name" value="PA_dom_sf"/>
</dbReference>
<dbReference type="InterPro" id="IPR003137">
    <property type="entry name" value="PA_domain"/>
</dbReference>
<dbReference type="EMBL" id="KN825503">
    <property type="protein sequence ID" value="KIK90548.1"/>
    <property type="molecule type" value="Genomic_DNA"/>
</dbReference>
<evidence type="ECO:0000256" key="10">
    <source>
        <dbReference type="PROSITE-ProRule" id="PRU00175"/>
    </source>
</evidence>
<evidence type="ECO:0000256" key="7">
    <source>
        <dbReference type="ARBA" id="ARBA00022833"/>
    </source>
</evidence>
<dbReference type="PANTHER" id="PTHR47168:SF1">
    <property type="entry name" value="OS02G0798600 PROTEIN"/>
    <property type="match status" value="1"/>
</dbReference>
<feature type="chain" id="PRO_5002209004" description="RING-type E3 ubiquitin transferase" evidence="13">
    <location>
        <begin position="25"/>
        <end position="428"/>
    </location>
</feature>
<keyword evidence="7" id="KW-0862">Zinc</keyword>
<evidence type="ECO:0000256" key="11">
    <source>
        <dbReference type="SAM" id="MobiDB-lite"/>
    </source>
</evidence>
<dbReference type="AlphaFoldDB" id="A0A0D0DI04"/>
<dbReference type="Proteomes" id="UP000054538">
    <property type="component" value="Unassembled WGS sequence"/>
</dbReference>
<dbReference type="FunCoup" id="A0A0D0DI04">
    <property type="interactions" value="335"/>
</dbReference>
<dbReference type="FunFam" id="3.30.40.10:FF:000388">
    <property type="entry name" value="Putative RING zinc finger domain superfamily protein"/>
    <property type="match status" value="1"/>
</dbReference>
<keyword evidence="4 12" id="KW-0812">Transmembrane</keyword>
<dbReference type="PROSITE" id="PS50089">
    <property type="entry name" value="ZF_RING_2"/>
    <property type="match status" value="1"/>
</dbReference>
<evidence type="ECO:0000256" key="13">
    <source>
        <dbReference type="SAM" id="SignalP"/>
    </source>
</evidence>
<organism evidence="15 16">
    <name type="scientific">Paxillus rubicundulus Ve08.2h10</name>
    <dbReference type="NCBI Taxonomy" id="930991"/>
    <lineage>
        <taxon>Eukaryota</taxon>
        <taxon>Fungi</taxon>
        <taxon>Dikarya</taxon>
        <taxon>Basidiomycota</taxon>
        <taxon>Agaricomycotina</taxon>
        <taxon>Agaricomycetes</taxon>
        <taxon>Agaricomycetidae</taxon>
        <taxon>Boletales</taxon>
        <taxon>Paxilineae</taxon>
        <taxon>Paxillaceae</taxon>
        <taxon>Paxillus</taxon>
    </lineage>
</organism>
<dbReference type="InterPro" id="IPR013083">
    <property type="entry name" value="Znf_RING/FYVE/PHD"/>
</dbReference>
<feature type="compositionally biased region" description="Basic and acidic residues" evidence="11">
    <location>
        <begin position="417"/>
        <end position="428"/>
    </location>
</feature>
<feature type="region of interest" description="Disordered" evidence="11">
    <location>
        <begin position="282"/>
        <end position="312"/>
    </location>
</feature>